<evidence type="ECO:0000313" key="12">
    <source>
        <dbReference type="Proteomes" id="UP000253490"/>
    </source>
</evidence>
<evidence type="ECO:0000256" key="10">
    <source>
        <dbReference type="HAMAP-Rule" id="MF_00815"/>
    </source>
</evidence>
<dbReference type="SUPFAM" id="SSF52943">
    <property type="entry name" value="ATP synthase (F1-ATPase), gamma subunit"/>
    <property type="match status" value="1"/>
</dbReference>
<dbReference type="InterPro" id="IPR023632">
    <property type="entry name" value="ATP_synth_F1_gsu_CS"/>
</dbReference>
<dbReference type="GO" id="GO:0005524">
    <property type="term" value="F:ATP binding"/>
    <property type="evidence" value="ECO:0007669"/>
    <property type="project" value="UniProtKB-UniRule"/>
</dbReference>
<evidence type="ECO:0000256" key="1">
    <source>
        <dbReference type="ARBA" id="ARBA00003456"/>
    </source>
</evidence>
<comment type="caution">
    <text evidence="11">The sequence shown here is derived from an EMBL/GenBank/DDBJ whole genome shotgun (WGS) entry which is preliminary data.</text>
</comment>
<dbReference type="AlphaFoldDB" id="A0A366IBD0"/>
<evidence type="ECO:0000256" key="3">
    <source>
        <dbReference type="ARBA" id="ARBA00007681"/>
    </source>
</evidence>
<evidence type="ECO:0000256" key="9">
    <source>
        <dbReference type="ARBA" id="ARBA00023310"/>
    </source>
</evidence>
<keyword evidence="8 10" id="KW-0139">CF(1)</keyword>
<evidence type="ECO:0000313" key="11">
    <source>
        <dbReference type="EMBL" id="RBP65979.1"/>
    </source>
</evidence>
<reference evidence="11 12" key="1">
    <citation type="submission" date="2018-06" db="EMBL/GenBank/DDBJ databases">
        <title>Genomic Encyclopedia of Type Strains, Phase IV (KMG-IV): sequencing the most valuable type-strain genomes for metagenomic binning, comparative biology and taxonomic classification.</title>
        <authorList>
            <person name="Goeker M."/>
        </authorList>
    </citation>
    <scope>NUCLEOTIDE SEQUENCE [LARGE SCALE GENOMIC DNA]</scope>
    <source>
        <strain evidence="11 12">DSM 22112</strain>
    </source>
</reference>
<keyword evidence="12" id="KW-1185">Reference proteome</keyword>
<keyword evidence="6 10" id="KW-0406">Ion transport</keyword>
<dbReference type="RefSeq" id="WP_113920309.1">
    <property type="nucleotide sequence ID" value="NZ_QNRX01000006.1"/>
</dbReference>
<dbReference type="Proteomes" id="UP000253490">
    <property type="component" value="Unassembled WGS sequence"/>
</dbReference>
<evidence type="ECO:0000256" key="4">
    <source>
        <dbReference type="ARBA" id="ARBA00022448"/>
    </source>
</evidence>
<dbReference type="GO" id="GO:0005886">
    <property type="term" value="C:plasma membrane"/>
    <property type="evidence" value="ECO:0007669"/>
    <property type="project" value="UniProtKB-SubCell"/>
</dbReference>
<evidence type="ECO:0000256" key="8">
    <source>
        <dbReference type="ARBA" id="ARBA00023196"/>
    </source>
</evidence>
<dbReference type="NCBIfam" id="TIGR01146">
    <property type="entry name" value="ATPsyn_F1gamma"/>
    <property type="match status" value="1"/>
</dbReference>
<evidence type="ECO:0000256" key="2">
    <source>
        <dbReference type="ARBA" id="ARBA00004170"/>
    </source>
</evidence>
<protein>
    <recommendedName>
        <fullName evidence="10">ATP synthase gamma chain</fullName>
    </recommendedName>
    <alternativeName>
        <fullName evidence="10">ATP synthase F1 sector gamma subunit</fullName>
    </alternativeName>
    <alternativeName>
        <fullName evidence="10">F-ATPase gamma subunit</fullName>
    </alternativeName>
</protein>
<sequence length="291" mass="32631">MADNMRAIKRRIKGVNSTKQITHAMELVASSKLRKAREKAEARRAYFDEMIQTVKELASQQIGKPTSPYLMKGQGKKSLVIVITANRGLAGGYNNNVIKLALSHRENKDDMSFMVIGKKGIEFFKNRDYHVASTFHVNTEEPSYQEARQIGEKVISLFESGEFDEVYIAYTKFISTISQKPQCVRMLPLDKDSLETTNNEKSKSISATMQYEPSEESVLEYIIPKYIMNTIYGAMIEGAASEQGARRIAMESATDNAEEMIEGLTLSYNRARQAQITQEIAEIVAGANSAK</sequence>
<dbReference type="PANTHER" id="PTHR11693">
    <property type="entry name" value="ATP SYNTHASE GAMMA CHAIN"/>
    <property type="match status" value="1"/>
</dbReference>
<evidence type="ECO:0000256" key="7">
    <source>
        <dbReference type="ARBA" id="ARBA00023136"/>
    </source>
</evidence>
<dbReference type="GO" id="GO:0045259">
    <property type="term" value="C:proton-transporting ATP synthase complex"/>
    <property type="evidence" value="ECO:0007669"/>
    <property type="project" value="UniProtKB-KW"/>
</dbReference>
<organism evidence="11 12">
    <name type="scientific">Alkalibaculum bacchi</name>
    <dbReference type="NCBI Taxonomy" id="645887"/>
    <lineage>
        <taxon>Bacteria</taxon>
        <taxon>Bacillati</taxon>
        <taxon>Bacillota</taxon>
        <taxon>Clostridia</taxon>
        <taxon>Eubacteriales</taxon>
        <taxon>Eubacteriaceae</taxon>
        <taxon>Alkalibaculum</taxon>
    </lineage>
</organism>
<dbReference type="Pfam" id="PF00231">
    <property type="entry name" value="ATP-synt"/>
    <property type="match status" value="1"/>
</dbReference>
<dbReference type="GO" id="GO:0042777">
    <property type="term" value="P:proton motive force-driven plasma membrane ATP synthesis"/>
    <property type="evidence" value="ECO:0007669"/>
    <property type="project" value="UniProtKB-UniRule"/>
</dbReference>
<dbReference type="PROSITE" id="PS00153">
    <property type="entry name" value="ATPASE_GAMMA"/>
    <property type="match status" value="1"/>
</dbReference>
<keyword evidence="9 10" id="KW-0066">ATP synthesis</keyword>
<dbReference type="GO" id="GO:0046933">
    <property type="term" value="F:proton-transporting ATP synthase activity, rotational mechanism"/>
    <property type="evidence" value="ECO:0007669"/>
    <property type="project" value="UniProtKB-UniRule"/>
</dbReference>
<dbReference type="InterPro" id="IPR000131">
    <property type="entry name" value="ATP_synth_F1_gsu"/>
</dbReference>
<dbReference type="EMBL" id="QNRX01000006">
    <property type="protein sequence ID" value="RBP65979.1"/>
    <property type="molecule type" value="Genomic_DNA"/>
</dbReference>
<keyword evidence="10" id="KW-1003">Cell membrane</keyword>
<keyword evidence="7 10" id="KW-0472">Membrane</keyword>
<gene>
    <name evidence="10" type="primary">atpG</name>
    <name evidence="11" type="ORF">DES36_10690</name>
</gene>
<comment type="similarity">
    <text evidence="3 10">Belongs to the ATPase gamma chain family.</text>
</comment>
<keyword evidence="4 10" id="KW-0813">Transport</keyword>
<evidence type="ECO:0000256" key="5">
    <source>
        <dbReference type="ARBA" id="ARBA00022781"/>
    </source>
</evidence>
<dbReference type="PANTHER" id="PTHR11693:SF22">
    <property type="entry name" value="ATP SYNTHASE SUBUNIT GAMMA, MITOCHONDRIAL"/>
    <property type="match status" value="1"/>
</dbReference>
<comment type="subunit">
    <text evidence="10">F-type ATPases have 2 components, CF(1) - the catalytic core - and CF(0) - the membrane proton channel. CF(1) has five subunits: alpha(3), beta(3), gamma(1), delta(1), epsilon(1). CF(0) has three main subunits: a, b and c.</text>
</comment>
<name>A0A366IBD0_9FIRM</name>
<dbReference type="CDD" id="cd12151">
    <property type="entry name" value="F1-ATPase_gamma"/>
    <property type="match status" value="1"/>
</dbReference>
<keyword evidence="5 10" id="KW-0375">Hydrogen ion transport</keyword>
<dbReference type="OrthoDB" id="9812769at2"/>
<dbReference type="Gene3D" id="1.10.287.80">
    <property type="entry name" value="ATP synthase, gamma subunit, helix hairpin domain"/>
    <property type="match status" value="1"/>
</dbReference>
<proteinExistence type="inferred from homology"/>
<comment type="subcellular location">
    <subcellularLocation>
        <location evidence="10">Cell membrane</location>
        <topology evidence="10">Peripheral membrane protein</topology>
    </subcellularLocation>
    <subcellularLocation>
        <location evidence="2">Membrane</location>
        <topology evidence="2">Peripheral membrane protein</topology>
    </subcellularLocation>
</comment>
<dbReference type="Gene3D" id="3.40.1380.10">
    <property type="match status" value="1"/>
</dbReference>
<dbReference type="InterPro" id="IPR035968">
    <property type="entry name" value="ATP_synth_F1_ATPase_gsu"/>
</dbReference>
<dbReference type="HAMAP" id="MF_00815">
    <property type="entry name" value="ATP_synth_gamma_bact"/>
    <property type="match status" value="1"/>
</dbReference>
<dbReference type="PRINTS" id="PR00126">
    <property type="entry name" value="ATPASEGAMMA"/>
</dbReference>
<evidence type="ECO:0000256" key="6">
    <source>
        <dbReference type="ARBA" id="ARBA00023065"/>
    </source>
</evidence>
<accession>A0A366IBD0</accession>
<comment type="function">
    <text evidence="1 10">Produces ATP from ADP in the presence of a proton gradient across the membrane. The gamma chain is believed to be important in regulating ATPase activity and the flow of protons through the CF(0) complex.</text>
</comment>